<proteinExistence type="predicted"/>
<dbReference type="PANTHER" id="PTHR15435:SF2">
    <property type="entry name" value="KICSTOR COMPLEX PROTEIN KAPTIN"/>
    <property type="match status" value="1"/>
</dbReference>
<dbReference type="PANTHER" id="PTHR15435">
    <property type="entry name" value="KICSTOR COMPLEX PROTEIN KAPTIN"/>
    <property type="match status" value="1"/>
</dbReference>
<reference evidence="1 2" key="1">
    <citation type="submission" date="2011-02" db="EMBL/GenBank/DDBJ databases">
        <title>The Genome Sequence of Sphaeroforma arctica JP610.</title>
        <authorList>
            <consortium name="The Broad Institute Genome Sequencing Platform"/>
            <person name="Russ C."/>
            <person name="Cuomo C."/>
            <person name="Young S.K."/>
            <person name="Zeng Q."/>
            <person name="Gargeya S."/>
            <person name="Alvarado L."/>
            <person name="Berlin A."/>
            <person name="Chapman S.B."/>
            <person name="Chen Z."/>
            <person name="Freedman E."/>
            <person name="Gellesch M."/>
            <person name="Goldberg J."/>
            <person name="Griggs A."/>
            <person name="Gujja S."/>
            <person name="Heilman E."/>
            <person name="Heiman D."/>
            <person name="Howarth C."/>
            <person name="Mehta T."/>
            <person name="Neiman D."/>
            <person name="Pearson M."/>
            <person name="Roberts A."/>
            <person name="Saif S."/>
            <person name="Shea T."/>
            <person name="Shenoy N."/>
            <person name="Sisk P."/>
            <person name="Stolte C."/>
            <person name="Sykes S."/>
            <person name="White J."/>
            <person name="Yandava C."/>
            <person name="Burger G."/>
            <person name="Gray M.W."/>
            <person name="Holland P.W.H."/>
            <person name="King N."/>
            <person name="Lang F.B.F."/>
            <person name="Roger A.J."/>
            <person name="Ruiz-Trillo I."/>
            <person name="Haas B."/>
            <person name="Nusbaum C."/>
            <person name="Birren B."/>
        </authorList>
    </citation>
    <scope>NUCLEOTIDE SEQUENCE [LARGE SCALE GENOMIC DNA]</scope>
    <source>
        <strain evidence="1 2">JP610</strain>
    </source>
</reference>
<evidence type="ECO:0008006" key="3">
    <source>
        <dbReference type="Google" id="ProtNLM"/>
    </source>
</evidence>
<dbReference type="GeneID" id="25911874"/>
<dbReference type="GO" id="GO:0007015">
    <property type="term" value="P:actin filament organization"/>
    <property type="evidence" value="ECO:0007669"/>
    <property type="project" value="InterPro"/>
</dbReference>
<dbReference type="GO" id="GO:0015629">
    <property type="term" value="C:actin cytoskeleton"/>
    <property type="evidence" value="ECO:0007669"/>
    <property type="project" value="InterPro"/>
</dbReference>
<dbReference type="STRING" id="667725.A0A0L0FHA4"/>
<dbReference type="OrthoDB" id="10267127at2759"/>
<gene>
    <name evidence="1" type="ORF">SARC_11370</name>
</gene>
<evidence type="ECO:0000313" key="2">
    <source>
        <dbReference type="Proteomes" id="UP000054560"/>
    </source>
</evidence>
<dbReference type="GO" id="GO:0051015">
    <property type="term" value="F:actin filament binding"/>
    <property type="evidence" value="ECO:0007669"/>
    <property type="project" value="TreeGrafter"/>
</dbReference>
<dbReference type="GO" id="GO:0034198">
    <property type="term" value="P:cellular response to amino acid starvation"/>
    <property type="evidence" value="ECO:0007669"/>
    <property type="project" value="TreeGrafter"/>
</dbReference>
<dbReference type="Proteomes" id="UP000054560">
    <property type="component" value="Unassembled WGS sequence"/>
</dbReference>
<protein>
    <recommendedName>
        <fullName evidence="3">Cleavage/polyadenylation specificity factor A subunit C-terminal domain-containing protein</fullName>
    </recommendedName>
</protein>
<dbReference type="GO" id="GO:0030027">
    <property type="term" value="C:lamellipodium"/>
    <property type="evidence" value="ECO:0007669"/>
    <property type="project" value="TreeGrafter"/>
</dbReference>
<dbReference type="AlphaFoldDB" id="A0A0L0FHA4"/>
<dbReference type="InterPro" id="IPR029982">
    <property type="entry name" value="Kptn"/>
</dbReference>
<dbReference type="EMBL" id="KQ243248">
    <property type="protein sequence ID" value="KNC76120.1"/>
    <property type="molecule type" value="Genomic_DNA"/>
</dbReference>
<evidence type="ECO:0000313" key="1">
    <source>
        <dbReference type="EMBL" id="KNC76120.1"/>
    </source>
</evidence>
<dbReference type="RefSeq" id="XP_014150022.1">
    <property type="nucleotide sequence ID" value="XM_014294547.1"/>
</dbReference>
<dbReference type="GO" id="GO:1904262">
    <property type="term" value="P:negative regulation of TORC1 signaling"/>
    <property type="evidence" value="ECO:0007669"/>
    <property type="project" value="TreeGrafter"/>
</dbReference>
<name>A0A0L0FHA4_9EUKA</name>
<accession>A0A0L0FHA4</accession>
<organism evidence="1 2">
    <name type="scientific">Sphaeroforma arctica JP610</name>
    <dbReference type="NCBI Taxonomy" id="667725"/>
    <lineage>
        <taxon>Eukaryota</taxon>
        <taxon>Ichthyosporea</taxon>
        <taxon>Ichthyophonida</taxon>
        <taxon>Sphaeroforma</taxon>
    </lineage>
</organism>
<sequence length="181" mass="19836">ELEEHVYLDGPVTAVELFTDKPNDSEDSPVHLLVTCAVEAAFVYRDVVVYGLEKGTHLPGSSDADTVNCLLVRDVTFRQTNSILLGTFGNKLLRYSLHQDSEAQDYVLSETYDLGQPVFLLLSSDVTKDGVDELIILLRDGILVSKVGLEQAQERCRTVLGNLASAIMRLRDRKGVAGAIA</sequence>
<feature type="non-terminal residue" evidence="1">
    <location>
        <position position="1"/>
    </location>
</feature>
<keyword evidence="2" id="KW-1185">Reference proteome</keyword>